<evidence type="ECO:0000256" key="1">
    <source>
        <dbReference type="SAM" id="SignalP"/>
    </source>
</evidence>
<proteinExistence type="predicted"/>
<organism evidence="3 4">
    <name type="scientific">Flavobacterium piscis</name>
    <dbReference type="NCBI Taxonomy" id="1114874"/>
    <lineage>
        <taxon>Bacteria</taxon>
        <taxon>Pseudomonadati</taxon>
        <taxon>Bacteroidota</taxon>
        <taxon>Flavobacteriia</taxon>
        <taxon>Flavobacteriales</taxon>
        <taxon>Flavobacteriaceae</taxon>
        <taxon>Flavobacterium</taxon>
    </lineage>
</organism>
<feature type="signal peptide" evidence="1">
    <location>
        <begin position="1"/>
        <end position="19"/>
    </location>
</feature>
<feature type="domain" description="DUF6705" evidence="2">
    <location>
        <begin position="1"/>
        <end position="110"/>
    </location>
</feature>
<feature type="chain" id="PRO_5045252864" description="DUF6705 domain-containing protein" evidence="1">
    <location>
        <begin position="20"/>
        <end position="192"/>
    </location>
</feature>
<evidence type="ECO:0000313" key="4">
    <source>
        <dbReference type="Proteomes" id="UP001269081"/>
    </source>
</evidence>
<dbReference type="RefSeq" id="WP_310283004.1">
    <property type="nucleotide sequence ID" value="NZ_JAVDWQ010000014.1"/>
</dbReference>
<protein>
    <recommendedName>
        <fullName evidence="2">DUF6705 domain-containing protein</fullName>
    </recommendedName>
</protein>
<keyword evidence="1" id="KW-0732">Signal</keyword>
<dbReference type="InterPro" id="IPR046551">
    <property type="entry name" value="DUF6705"/>
</dbReference>
<evidence type="ECO:0000259" key="2">
    <source>
        <dbReference type="Pfam" id="PF20448"/>
    </source>
</evidence>
<dbReference type="Pfam" id="PF20448">
    <property type="entry name" value="DUF6705"/>
    <property type="match status" value="1"/>
</dbReference>
<dbReference type="EMBL" id="JAVDWQ010000014">
    <property type="protein sequence ID" value="MDR7211648.1"/>
    <property type="molecule type" value="Genomic_DNA"/>
</dbReference>
<name>A0ABU1YBW6_9FLAO</name>
<comment type="caution">
    <text evidence="3">The sequence shown here is derived from an EMBL/GenBank/DDBJ whole genome shotgun (WGS) entry which is preliminary data.</text>
</comment>
<sequence length="192" mass="22320">MKRTVIILFMILSSLYCKAQIIMSIEEYEKYKNTTEEGQFPDYVKDINGTFNKYVGTWKGTDDNNTYEFIVTKVTSSFDMHVRMFKYDALLVRYKITDSNGKVLVTTKTLADNNSYVIKGLGFTEEGSYKLSFRGTDNNLKNDGDILLDIYNGKMRFLFYPEPKVIFGDPPNYFPNKPLTFPREKAIYLTKQ</sequence>
<dbReference type="Proteomes" id="UP001269081">
    <property type="component" value="Unassembled WGS sequence"/>
</dbReference>
<evidence type="ECO:0000313" key="3">
    <source>
        <dbReference type="EMBL" id="MDR7211648.1"/>
    </source>
</evidence>
<accession>A0ABU1YBW6</accession>
<gene>
    <name evidence="3" type="ORF">J2W48_003605</name>
</gene>
<reference evidence="3 4" key="1">
    <citation type="submission" date="2023-07" db="EMBL/GenBank/DDBJ databases">
        <title>Sorghum-associated microbial communities from plants grown in Nebraska, USA.</title>
        <authorList>
            <person name="Schachtman D."/>
        </authorList>
    </citation>
    <scope>NUCLEOTIDE SEQUENCE [LARGE SCALE GENOMIC DNA]</scope>
    <source>
        <strain evidence="3 4">4129</strain>
    </source>
</reference>
<keyword evidence="4" id="KW-1185">Reference proteome</keyword>